<dbReference type="Gene3D" id="3.40.50.1010">
    <property type="entry name" value="5'-nuclease"/>
    <property type="match status" value="1"/>
</dbReference>
<sequence>MKNITKKLKTKVYIDGANIFYAQQKMGWFIDWQKIIKWLNTSYQVIDFKFYTGVKQDDKKSQKFNSRLESYNYQVIAKPLKKICFSKGKFIYKANFDVEMAVDLILEKDEFQIAILFSGDSDFDYVIKKLRKFNKKVIVICAKHALSSELQKTASKCLLLGEFRKEIEYIKSPRSEDRG</sequence>
<evidence type="ECO:0000313" key="2">
    <source>
        <dbReference type="EMBL" id="PIV25102.1"/>
    </source>
</evidence>
<comment type="caution">
    <text evidence="2">The sequence shown here is derived from an EMBL/GenBank/DDBJ whole genome shotgun (WGS) entry which is preliminary data.</text>
</comment>
<name>A0A2M7CHI2_9BACT</name>
<dbReference type="EMBL" id="PEUM01000098">
    <property type="protein sequence ID" value="PIV25102.1"/>
    <property type="molecule type" value="Genomic_DNA"/>
</dbReference>
<gene>
    <name evidence="2" type="ORF">COS38_03420</name>
</gene>
<dbReference type="AlphaFoldDB" id="A0A2M7CHI2"/>
<reference evidence="3" key="1">
    <citation type="submission" date="2017-09" db="EMBL/GenBank/DDBJ databases">
        <title>Depth-based differentiation of microbial function through sediment-hosted aquifers and enrichment of novel symbionts in the deep terrestrial subsurface.</title>
        <authorList>
            <person name="Probst A.J."/>
            <person name="Ladd B."/>
            <person name="Jarett J.K."/>
            <person name="Geller-Mcgrath D.E."/>
            <person name="Sieber C.M.K."/>
            <person name="Emerson J.B."/>
            <person name="Anantharaman K."/>
            <person name="Thomas B.C."/>
            <person name="Malmstrom R."/>
            <person name="Stieglmeier M."/>
            <person name="Klingl A."/>
            <person name="Woyke T."/>
            <person name="Ryan C.M."/>
            <person name="Banfield J.F."/>
        </authorList>
    </citation>
    <scope>NUCLEOTIDE SEQUENCE [LARGE SCALE GENOMIC DNA]</scope>
</reference>
<dbReference type="Pfam" id="PF01936">
    <property type="entry name" value="NYN"/>
    <property type="match status" value="1"/>
</dbReference>
<proteinExistence type="predicted"/>
<feature type="domain" description="NYN" evidence="1">
    <location>
        <begin position="9"/>
        <end position="157"/>
    </location>
</feature>
<dbReference type="InterPro" id="IPR047140">
    <property type="entry name" value="LabA"/>
</dbReference>
<dbReference type="Proteomes" id="UP000229966">
    <property type="component" value="Unassembled WGS sequence"/>
</dbReference>
<dbReference type="InterPro" id="IPR021139">
    <property type="entry name" value="NYN"/>
</dbReference>
<accession>A0A2M7CHI2</accession>
<dbReference type="PANTHER" id="PTHR35458:SF2">
    <property type="entry name" value="SLR0755 PROTEIN"/>
    <property type="match status" value="1"/>
</dbReference>
<evidence type="ECO:0000259" key="1">
    <source>
        <dbReference type="Pfam" id="PF01936"/>
    </source>
</evidence>
<protein>
    <recommendedName>
        <fullName evidence="1">NYN domain-containing protein</fullName>
    </recommendedName>
</protein>
<evidence type="ECO:0000313" key="3">
    <source>
        <dbReference type="Proteomes" id="UP000229966"/>
    </source>
</evidence>
<dbReference type="PANTHER" id="PTHR35458">
    <property type="entry name" value="SLR0755 PROTEIN"/>
    <property type="match status" value="1"/>
</dbReference>
<dbReference type="CDD" id="cd10911">
    <property type="entry name" value="PIN_LabA"/>
    <property type="match status" value="1"/>
</dbReference>
<dbReference type="GO" id="GO:0004540">
    <property type="term" value="F:RNA nuclease activity"/>
    <property type="evidence" value="ECO:0007669"/>
    <property type="project" value="InterPro"/>
</dbReference>
<organism evidence="2 3">
    <name type="scientific">Candidatus Berkelbacteria bacterium CG03_land_8_20_14_0_80_40_36</name>
    <dbReference type="NCBI Taxonomy" id="1974509"/>
    <lineage>
        <taxon>Bacteria</taxon>
        <taxon>Candidatus Berkelbacteria</taxon>
    </lineage>
</organism>